<evidence type="ECO:0000313" key="11">
    <source>
        <dbReference type="Proteomes" id="UP000011666"/>
    </source>
</evidence>
<evidence type="ECO:0000256" key="3">
    <source>
        <dbReference type="ARBA" id="ARBA00022448"/>
    </source>
</evidence>
<dbReference type="SUPFAM" id="SSF52540">
    <property type="entry name" value="P-loop containing nucleoside triphosphate hydrolases"/>
    <property type="match status" value="2"/>
</dbReference>
<dbReference type="PANTHER" id="PTHR43297:SF2">
    <property type="entry name" value="DIPEPTIDE TRANSPORT ATP-BINDING PROTEIN DPPD"/>
    <property type="match status" value="1"/>
</dbReference>
<evidence type="ECO:0000256" key="1">
    <source>
        <dbReference type="ARBA" id="ARBA00004202"/>
    </source>
</evidence>
<protein>
    <submittedName>
        <fullName evidence="10">Putative dipeptide ABC transporter ATP-binding protein</fullName>
    </submittedName>
</protein>
<comment type="subcellular location">
    <subcellularLocation>
        <location evidence="1">Cell membrane</location>
        <topology evidence="1">Peripheral membrane protein</topology>
    </subcellularLocation>
</comment>
<keyword evidence="3" id="KW-0813">Transport</keyword>
<keyword evidence="11" id="KW-1185">Reference proteome</keyword>
<comment type="caution">
    <text evidence="10">The sequence shown here is derived from an EMBL/GenBank/DDBJ whole genome shotgun (WGS) entry which is preliminary data.</text>
</comment>
<sequence>MTSTRIAPAIDTGHPSSDALLSIHGLSVRFPHRAGGVDAVTDLSLELPTDHVLALVGESGSGKSVTSSAIAGLLPASSRPEVSGSIRFHGQEIVGSRDKVLNSLRGSRIGTIFQNPATSFDPSFTIGNQLVELIRLHRSASRAEARDVAADWLERVGIADPARVLGSYPHQLSGGMRQRVMIAVACIPQPDLLIADEPTTALDPTLSTQILDLIDDLRRELGMAVLLVTHDFGVVARLSDSVAVLRHGRLVEYGSTVGVLGRPQQEYTQRLIAAVPELSADADRGDRPHDDADSTTGTPAPAAAVADVSKRFTPNGARPGAEFAALRDVSVRIERGRSLGLIGESGSGKSTLARIIAGIEPATEGSVTIHRDGQQIEIGRLSRTQRARQVQLVFQDHGSALNPRIRVADQIARPIRRLGVVTSGSAARRRSDELLDLVGLDPAALRDRYPHQLSGGQRQRVGIARALGVEPALIILDEPTSALDVTTQDEILDLLRELRLTTSVTYLLIAHDLAVVQAFADDVVVLDRGEVVDRFDARDFRSPTRHPVTRRLVDAVLPPRPVSR</sequence>
<dbReference type="RefSeq" id="WP_007624533.1">
    <property type="nucleotide sequence ID" value="NZ_BANX01000035.1"/>
</dbReference>
<accession>M0QRX4</accession>
<dbReference type="Proteomes" id="UP000011666">
    <property type="component" value="Unassembled WGS sequence"/>
</dbReference>
<feature type="domain" description="ABC transporter" evidence="9">
    <location>
        <begin position="23"/>
        <end position="272"/>
    </location>
</feature>
<evidence type="ECO:0000256" key="8">
    <source>
        <dbReference type="SAM" id="MobiDB-lite"/>
    </source>
</evidence>
<dbReference type="GO" id="GO:0005886">
    <property type="term" value="C:plasma membrane"/>
    <property type="evidence" value="ECO:0007669"/>
    <property type="project" value="UniProtKB-SubCell"/>
</dbReference>
<feature type="domain" description="ABC transporter" evidence="9">
    <location>
        <begin position="303"/>
        <end position="553"/>
    </location>
</feature>
<dbReference type="PROSITE" id="PS50893">
    <property type="entry name" value="ABC_TRANSPORTER_2"/>
    <property type="match status" value="2"/>
</dbReference>
<dbReference type="AlphaFoldDB" id="M0QRX4"/>
<dbReference type="EMBL" id="BANX01000035">
    <property type="protein sequence ID" value="GAC70477.1"/>
    <property type="molecule type" value="Genomic_DNA"/>
</dbReference>
<evidence type="ECO:0000259" key="9">
    <source>
        <dbReference type="PROSITE" id="PS50893"/>
    </source>
</evidence>
<keyword evidence="7" id="KW-0472">Membrane</keyword>
<dbReference type="PROSITE" id="PS00211">
    <property type="entry name" value="ABC_TRANSPORTER_1"/>
    <property type="match status" value="1"/>
</dbReference>
<dbReference type="PANTHER" id="PTHR43297">
    <property type="entry name" value="OLIGOPEPTIDE TRANSPORT ATP-BINDING PROTEIN APPD"/>
    <property type="match status" value="1"/>
</dbReference>
<comment type="similarity">
    <text evidence="2">Belongs to the ABC transporter superfamily.</text>
</comment>
<keyword evidence="5" id="KW-0547">Nucleotide-binding</keyword>
<dbReference type="GO" id="GO:0005524">
    <property type="term" value="F:ATP binding"/>
    <property type="evidence" value="ECO:0007669"/>
    <property type="project" value="UniProtKB-KW"/>
</dbReference>
<organism evidence="10 11">
    <name type="scientific">Gordonia soli NBRC 108243</name>
    <dbReference type="NCBI Taxonomy" id="1223545"/>
    <lineage>
        <taxon>Bacteria</taxon>
        <taxon>Bacillati</taxon>
        <taxon>Actinomycetota</taxon>
        <taxon>Actinomycetes</taxon>
        <taxon>Mycobacteriales</taxon>
        <taxon>Gordoniaceae</taxon>
        <taxon>Gordonia</taxon>
    </lineage>
</organism>
<evidence type="ECO:0000313" key="10">
    <source>
        <dbReference type="EMBL" id="GAC70477.1"/>
    </source>
</evidence>
<evidence type="ECO:0000256" key="2">
    <source>
        <dbReference type="ARBA" id="ARBA00005417"/>
    </source>
</evidence>
<dbReference type="Pfam" id="PF00005">
    <property type="entry name" value="ABC_tran"/>
    <property type="match status" value="2"/>
</dbReference>
<dbReference type="SMART" id="SM00382">
    <property type="entry name" value="AAA"/>
    <property type="match status" value="2"/>
</dbReference>
<gene>
    <name evidence="10" type="ORF">GS4_35_00530</name>
</gene>
<dbReference type="CDD" id="cd03257">
    <property type="entry name" value="ABC_NikE_OppD_transporters"/>
    <property type="match status" value="2"/>
</dbReference>
<dbReference type="Gene3D" id="3.40.50.300">
    <property type="entry name" value="P-loop containing nucleotide triphosphate hydrolases"/>
    <property type="match status" value="2"/>
</dbReference>
<name>M0QRX4_9ACTN</name>
<evidence type="ECO:0000256" key="5">
    <source>
        <dbReference type="ARBA" id="ARBA00022741"/>
    </source>
</evidence>
<dbReference type="InterPro" id="IPR050388">
    <property type="entry name" value="ABC_Ni/Peptide_Import"/>
</dbReference>
<dbReference type="FunFam" id="3.40.50.300:FF:000016">
    <property type="entry name" value="Oligopeptide ABC transporter ATP-binding component"/>
    <property type="match status" value="1"/>
</dbReference>
<feature type="compositionally biased region" description="Basic and acidic residues" evidence="8">
    <location>
        <begin position="281"/>
        <end position="292"/>
    </location>
</feature>
<evidence type="ECO:0000256" key="6">
    <source>
        <dbReference type="ARBA" id="ARBA00022840"/>
    </source>
</evidence>
<dbReference type="InterPro" id="IPR017871">
    <property type="entry name" value="ABC_transporter-like_CS"/>
</dbReference>
<feature type="compositionally biased region" description="Low complexity" evidence="8">
    <location>
        <begin position="294"/>
        <end position="304"/>
    </location>
</feature>
<dbReference type="InterPro" id="IPR003439">
    <property type="entry name" value="ABC_transporter-like_ATP-bd"/>
</dbReference>
<dbReference type="InterPro" id="IPR027417">
    <property type="entry name" value="P-loop_NTPase"/>
</dbReference>
<evidence type="ECO:0000256" key="4">
    <source>
        <dbReference type="ARBA" id="ARBA00022475"/>
    </source>
</evidence>
<proteinExistence type="inferred from homology"/>
<dbReference type="STRING" id="1223545.GS4_35_00530"/>
<evidence type="ECO:0000256" key="7">
    <source>
        <dbReference type="ARBA" id="ARBA00023136"/>
    </source>
</evidence>
<keyword evidence="4" id="KW-1003">Cell membrane</keyword>
<reference evidence="10 11" key="1">
    <citation type="submission" date="2013-01" db="EMBL/GenBank/DDBJ databases">
        <title>Whole genome shotgun sequence of Gordonia soli NBRC 108243.</title>
        <authorList>
            <person name="Isaki-Nakamura S."/>
            <person name="Hosoyama A."/>
            <person name="Tsuchikane K."/>
            <person name="Ando Y."/>
            <person name="Baba S."/>
            <person name="Ohji S."/>
            <person name="Hamada M."/>
            <person name="Tamura T."/>
            <person name="Yamazoe A."/>
            <person name="Yamazaki S."/>
            <person name="Fujita N."/>
        </authorList>
    </citation>
    <scope>NUCLEOTIDE SEQUENCE [LARGE SCALE GENOMIC DNA]</scope>
    <source>
        <strain evidence="10 11">NBRC 108243</strain>
    </source>
</reference>
<dbReference type="InterPro" id="IPR003593">
    <property type="entry name" value="AAA+_ATPase"/>
</dbReference>
<dbReference type="eggNOG" id="COG4172">
    <property type="taxonomic scope" value="Bacteria"/>
</dbReference>
<dbReference type="GO" id="GO:0016887">
    <property type="term" value="F:ATP hydrolysis activity"/>
    <property type="evidence" value="ECO:0007669"/>
    <property type="project" value="InterPro"/>
</dbReference>
<keyword evidence="6 10" id="KW-0067">ATP-binding</keyword>
<feature type="region of interest" description="Disordered" evidence="8">
    <location>
        <begin position="278"/>
        <end position="304"/>
    </location>
</feature>